<dbReference type="GO" id="GO:0005576">
    <property type="term" value="C:extracellular region"/>
    <property type="evidence" value="ECO:0007669"/>
    <property type="project" value="InterPro"/>
</dbReference>
<dbReference type="EC" id="3.1.4.12" evidence="3"/>
<dbReference type="GO" id="GO:0005737">
    <property type="term" value="C:cytoplasm"/>
    <property type="evidence" value="ECO:0007669"/>
    <property type="project" value="TreeGrafter"/>
</dbReference>
<dbReference type="InterPro" id="IPR038772">
    <property type="entry name" value="Sph/SMPD2-like"/>
</dbReference>
<dbReference type="PANTHER" id="PTHR16320">
    <property type="entry name" value="SPHINGOMYELINASE FAMILY MEMBER"/>
    <property type="match status" value="1"/>
</dbReference>
<proteinExistence type="predicted"/>
<evidence type="ECO:0000313" key="9">
    <source>
        <dbReference type="Proteomes" id="UP000593571"/>
    </source>
</evidence>
<evidence type="ECO:0000256" key="1">
    <source>
        <dbReference type="ARBA" id="ARBA00004760"/>
    </source>
</evidence>
<dbReference type="AlphaFoldDB" id="A0A7J8CLT3"/>
<evidence type="ECO:0000256" key="2">
    <source>
        <dbReference type="ARBA" id="ARBA00004991"/>
    </source>
</evidence>
<sequence length="363" mass="40150">MGPVGPRSKSTLIRPPIPPSAQPASAAWCHHRAATAWPGPSLAALRGRPLWNTRAMEVFDKRAATKLKDQLHGYFEYILYDVGVYGCQGCYGCQSCCCCCQGRCSFKCLNSGLFFASRYPIMDVAYHCYTNGKGTDGLASKGALFLKVQVGSTLQDQRIVGYITCTHLHALEDDSAVRCEQLDMLQDWLADFRKSTSSSSTANPEELVAFDIVCGDLNFDNCSSDDKLEQQHSLFTRYKDPCRLGPGEEKPWAIGTLLDTDGLNDEDVSTPDNLQKVLESEEGRREYLAFPTSKSPGACQKGRKDVLKGNGRRIDYMLYAEEGLCPDWKAEVEEFSFVTQLSGLTDHLPVAMRLMVSTGEEEA</sequence>
<evidence type="ECO:0000256" key="6">
    <source>
        <dbReference type="ARBA" id="ARBA00047268"/>
    </source>
</evidence>
<evidence type="ECO:0000256" key="3">
    <source>
        <dbReference type="ARBA" id="ARBA00012369"/>
    </source>
</evidence>
<organism evidence="8 9">
    <name type="scientific">Rousettus aegyptiacus</name>
    <name type="common">Egyptian fruit bat</name>
    <name type="synonym">Pteropus aegyptiacus</name>
    <dbReference type="NCBI Taxonomy" id="9407"/>
    <lineage>
        <taxon>Eukaryota</taxon>
        <taxon>Metazoa</taxon>
        <taxon>Chordata</taxon>
        <taxon>Craniata</taxon>
        <taxon>Vertebrata</taxon>
        <taxon>Euteleostomi</taxon>
        <taxon>Mammalia</taxon>
        <taxon>Eutheria</taxon>
        <taxon>Laurasiatheria</taxon>
        <taxon>Chiroptera</taxon>
        <taxon>Yinpterochiroptera</taxon>
        <taxon>Pteropodoidea</taxon>
        <taxon>Pteropodidae</taxon>
        <taxon>Rousettinae</taxon>
        <taxon>Rousettus</taxon>
    </lineage>
</organism>
<dbReference type="InterPro" id="IPR036691">
    <property type="entry name" value="Endo/exonu/phosph_ase_sf"/>
</dbReference>
<dbReference type="GO" id="GO:0004767">
    <property type="term" value="F:sphingomyelin phosphodiesterase activity"/>
    <property type="evidence" value="ECO:0007669"/>
    <property type="project" value="UniProtKB-EC"/>
</dbReference>
<comment type="caution">
    <text evidence="8">The sequence shown here is derived from an EMBL/GenBank/DDBJ whole genome shotgun (WGS) entry which is preliminary data.</text>
</comment>
<evidence type="ECO:0000313" key="8">
    <source>
        <dbReference type="EMBL" id="KAF6411820.1"/>
    </source>
</evidence>
<comment type="pathway">
    <text evidence="2">Sphingolipid metabolism.</text>
</comment>
<keyword evidence="9" id="KW-1185">Reference proteome</keyword>
<reference evidence="8 9" key="1">
    <citation type="journal article" date="2020" name="Nature">
        <title>Six reference-quality genomes reveal evolution of bat adaptations.</title>
        <authorList>
            <person name="Jebb D."/>
            <person name="Huang Z."/>
            <person name="Pippel M."/>
            <person name="Hughes G.M."/>
            <person name="Lavrichenko K."/>
            <person name="Devanna P."/>
            <person name="Winkler S."/>
            <person name="Jermiin L.S."/>
            <person name="Skirmuntt E.C."/>
            <person name="Katzourakis A."/>
            <person name="Burkitt-Gray L."/>
            <person name="Ray D.A."/>
            <person name="Sullivan K.A.M."/>
            <person name="Roscito J.G."/>
            <person name="Kirilenko B.M."/>
            <person name="Davalos L.M."/>
            <person name="Corthals A.P."/>
            <person name="Power M.L."/>
            <person name="Jones G."/>
            <person name="Ransome R.D."/>
            <person name="Dechmann D.K.N."/>
            <person name="Locatelli A.G."/>
            <person name="Puechmaille S.J."/>
            <person name="Fedrigo O."/>
            <person name="Jarvis E.D."/>
            <person name="Hiller M."/>
            <person name="Vernes S.C."/>
            <person name="Myers E.W."/>
            <person name="Teeling E.C."/>
        </authorList>
    </citation>
    <scope>NUCLEOTIDE SEQUENCE [LARGE SCALE GENOMIC DNA]</scope>
    <source>
        <strain evidence="8">MRouAeg1</strain>
        <tissue evidence="8">Muscle</tissue>
    </source>
</reference>
<comment type="catalytic activity">
    <reaction evidence="6">
        <text>a sphingomyelin + H2O = phosphocholine + an N-acylsphing-4-enine + H(+)</text>
        <dbReference type="Rhea" id="RHEA:19253"/>
        <dbReference type="ChEBI" id="CHEBI:15377"/>
        <dbReference type="ChEBI" id="CHEBI:15378"/>
        <dbReference type="ChEBI" id="CHEBI:17636"/>
        <dbReference type="ChEBI" id="CHEBI:52639"/>
        <dbReference type="ChEBI" id="CHEBI:295975"/>
        <dbReference type="EC" id="3.1.4.12"/>
    </reaction>
    <physiologicalReaction direction="left-to-right" evidence="6">
        <dbReference type="Rhea" id="RHEA:19254"/>
    </physiologicalReaction>
</comment>
<dbReference type="UniPathway" id="UPA00222"/>
<dbReference type="Proteomes" id="UP000593571">
    <property type="component" value="Unassembled WGS sequence"/>
</dbReference>
<gene>
    <name evidence="8" type="ORF">HJG63_018122</name>
</gene>
<evidence type="ECO:0000256" key="7">
    <source>
        <dbReference type="ARBA" id="ARBA00049371"/>
    </source>
</evidence>
<keyword evidence="5" id="KW-0443">Lipid metabolism</keyword>
<comment type="catalytic activity">
    <reaction evidence="7">
        <text>N-(hexadecanoyl)-sphing-4-enine-1-phosphocholine + H2O = N-hexadecanoylsphing-4-enine + phosphocholine + H(+)</text>
        <dbReference type="Rhea" id="RHEA:45644"/>
        <dbReference type="ChEBI" id="CHEBI:15377"/>
        <dbReference type="ChEBI" id="CHEBI:15378"/>
        <dbReference type="ChEBI" id="CHEBI:72959"/>
        <dbReference type="ChEBI" id="CHEBI:78646"/>
        <dbReference type="ChEBI" id="CHEBI:295975"/>
    </reaction>
    <physiologicalReaction direction="left-to-right" evidence="7">
        <dbReference type="Rhea" id="RHEA:45645"/>
    </physiologicalReaction>
</comment>
<keyword evidence="5" id="KW-0746">Sphingolipid metabolism</keyword>
<accession>A0A7J8CLT3</accession>
<dbReference type="GO" id="GO:0016020">
    <property type="term" value="C:membrane"/>
    <property type="evidence" value="ECO:0007669"/>
    <property type="project" value="GOC"/>
</dbReference>
<comment type="pathway">
    <text evidence="1">Lipid metabolism; sphingolipid metabolism.</text>
</comment>
<dbReference type="GO" id="GO:0006684">
    <property type="term" value="P:sphingomyelin metabolic process"/>
    <property type="evidence" value="ECO:0007669"/>
    <property type="project" value="TreeGrafter"/>
</dbReference>
<dbReference type="SUPFAM" id="SSF56219">
    <property type="entry name" value="DNase I-like"/>
    <property type="match status" value="1"/>
</dbReference>
<dbReference type="Gene3D" id="3.60.10.10">
    <property type="entry name" value="Endonuclease/exonuclease/phosphatase"/>
    <property type="match status" value="1"/>
</dbReference>
<dbReference type="InterPro" id="IPR017766">
    <property type="entry name" value="Sphingomyelinase/PLipase_C"/>
</dbReference>
<protein>
    <recommendedName>
        <fullName evidence="3">sphingomyelin phosphodiesterase</fullName>
        <ecNumber evidence="3">3.1.4.12</ecNumber>
    </recommendedName>
</protein>
<evidence type="ECO:0000256" key="4">
    <source>
        <dbReference type="ARBA" id="ARBA00022801"/>
    </source>
</evidence>
<dbReference type="EMBL" id="JACASE010000014">
    <property type="protein sequence ID" value="KAF6411820.1"/>
    <property type="molecule type" value="Genomic_DNA"/>
</dbReference>
<name>A0A7J8CLT3_ROUAE</name>
<keyword evidence="4" id="KW-0378">Hydrolase</keyword>
<dbReference type="CDD" id="cd09078">
    <property type="entry name" value="nSMase"/>
    <property type="match status" value="1"/>
</dbReference>
<evidence type="ECO:0000256" key="5">
    <source>
        <dbReference type="ARBA" id="ARBA00022919"/>
    </source>
</evidence>
<dbReference type="PANTHER" id="PTHR16320:SF8">
    <property type="entry name" value="SPHINGOMYELIN PHOSPHODIESTERASE 3"/>
    <property type="match status" value="1"/>
</dbReference>